<organism evidence="2">
    <name type="scientific">human gut metagenome</name>
    <dbReference type="NCBI Taxonomy" id="408170"/>
    <lineage>
        <taxon>unclassified sequences</taxon>
        <taxon>metagenomes</taxon>
        <taxon>organismal metagenomes</taxon>
    </lineage>
</organism>
<accession>K1SX36</accession>
<name>K1SX36_9ZZZZ</name>
<evidence type="ECO:0008006" key="3">
    <source>
        <dbReference type="Google" id="ProtNLM"/>
    </source>
</evidence>
<keyword evidence="1" id="KW-0472">Membrane</keyword>
<comment type="caution">
    <text evidence="2">The sequence shown here is derived from an EMBL/GenBank/DDBJ whole genome shotgun (WGS) entry which is preliminary data.</text>
</comment>
<feature type="transmembrane region" description="Helical" evidence="1">
    <location>
        <begin position="44"/>
        <end position="69"/>
    </location>
</feature>
<dbReference type="EMBL" id="AJWZ01009260">
    <property type="protein sequence ID" value="EKC51811.1"/>
    <property type="molecule type" value="Genomic_DNA"/>
</dbReference>
<gene>
    <name evidence="2" type="ORF">OBE_13412</name>
</gene>
<sequence>TDTTQKDIEKAMKKSDDYKQSTDDEIATAAERVLGKLRQVNSEYLSWFEIVLAMVFAIIGYNLPVWLLFFQKRMRKMEMENEVMQFQTIILMLMRIERVNVEMILEWLERYSNIFREPIAKCVNNYESGPWEALEEMKDDVNYKEFIRLIESMQAAVEKIPIAEAFDELDSERDYYQERRKESNARLIQKKGMIGKVIGFAPMVGLFVGYLIIPLVFIGLMSMMSSMNDMSSMAA</sequence>
<evidence type="ECO:0000313" key="2">
    <source>
        <dbReference type="EMBL" id="EKC51811.1"/>
    </source>
</evidence>
<protein>
    <recommendedName>
        <fullName evidence="3">Type II secretion system protein GspF domain-containing protein</fullName>
    </recommendedName>
</protein>
<proteinExistence type="predicted"/>
<reference evidence="2" key="1">
    <citation type="journal article" date="2013" name="Environ. Microbiol.">
        <title>Microbiota from the distal guts of lean and obese adolescents exhibit partial functional redundancy besides clear differences in community structure.</title>
        <authorList>
            <person name="Ferrer M."/>
            <person name="Ruiz A."/>
            <person name="Lanza F."/>
            <person name="Haange S.B."/>
            <person name="Oberbach A."/>
            <person name="Till H."/>
            <person name="Bargiela R."/>
            <person name="Campoy C."/>
            <person name="Segura M.T."/>
            <person name="Richter M."/>
            <person name="von Bergen M."/>
            <person name="Seifert J."/>
            <person name="Suarez A."/>
        </authorList>
    </citation>
    <scope>NUCLEOTIDE SEQUENCE</scope>
</reference>
<keyword evidence="1" id="KW-0812">Transmembrane</keyword>
<keyword evidence="1" id="KW-1133">Transmembrane helix</keyword>
<dbReference type="AlphaFoldDB" id="K1SX36"/>
<feature type="transmembrane region" description="Helical" evidence="1">
    <location>
        <begin position="197"/>
        <end position="223"/>
    </location>
</feature>
<feature type="non-terminal residue" evidence="2">
    <location>
        <position position="1"/>
    </location>
</feature>
<evidence type="ECO:0000256" key="1">
    <source>
        <dbReference type="SAM" id="Phobius"/>
    </source>
</evidence>